<comment type="cofactor">
    <cofactor evidence="2">
        <name>[4Fe-4S] cluster</name>
        <dbReference type="ChEBI" id="CHEBI:49883"/>
    </cofactor>
</comment>
<dbReference type="FunFam" id="3.40.50.620:FF:000174">
    <property type="entry name" value="ATPase, PP-loop superfamily"/>
    <property type="match status" value="1"/>
</dbReference>
<dbReference type="InterPro" id="IPR014729">
    <property type="entry name" value="Rossmann-like_a/b/a_fold"/>
</dbReference>
<dbReference type="InterPro" id="IPR020554">
    <property type="entry name" value="UPF0021_CS"/>
</dbReference>
<protein>
    <submittedName>
        <fullName evidence="14">tRNA-5-methyluridine(54) 2-sulfurtransferase</fullName>
        <ecNumber evidence="14">2.8.1.-</ecNumber>
    </submittedName>
</protein>
<dbReference type="GO" id="GO:0046872">
    <property type="term" value="F:metal ion binding"/>
    <property type="evidence" value="ECO:0007669"/>
    <property type="project" value="UniProtKB-KW"/>
</dbReference>
<organism evidence="14 15">
    <name type="scientific">Methanocaldococcus lauensis</name>
    <dbReference type="NCBI Taxonomy" id="2546128"/>
    <lineage>
        <taxon>Archaea</taxon>
        <taxon>Methanobacteriati</taxon>
        <taxon>Methanobacteriota</taxon>
        <taxon>Methanomada group</taxon>
        <taxon>Methanococci</taxon>
        <taxon>Methanococcales</taxon>
        <taxon>Methanocaldococcaceae</taxon>
        <taxon>Methanocaldococcus</taxon>
    </lineage>
</organism>
<sequence length="302" mass="35374">MTKCKFCNKESYVKLKSPKIHLCKEHFIEYFENKVEKSIKKYNMLNKDEKILVSVSGGKDGHAAAWVLKKLGYNIELFHINLGIKGFSESSLKAVEELAKKLNVPLHIINLKDITGKTLEDIRGKKCSICGITKRYLMNKFGYEHGFDVIVTGHNLDDEVSFILNNILNWNIRYLAKHEPVLPAHDKFLKKVKIFFEIEEDLILKYAEAENIPFTTVKCRFAEKAITLKHREYFNELEKLRPNIKYQFLAGYMKNRRIFKCEEDENFEFRECEICGMTSAGRICSFCRVWKLYKNKNKSNSK</sequence>
<evidence type="ECO:0000259" key="13">
    <source>
        <dbReference type="PROSITE" id="PS50206"/>
    </source>
</evidence>
<feature type="binding site" evidence="12">
    <location>
        <position position="272"/>
    </location>
    <ligand>
        <name>Zn(2+)</name>
        <dbReference type="ChEBI" id="CHEBI:29105"/>
        <label>2</label>
    </ligand>
</feature>
<dbReference type="PIRSF" id="PIRSF004976">
    <property type="entry name" value="ATPase_YdaO"/>
    <property type="match status" value="1"/>
</dbReference>
<keyword evidence="15" id="KW-1185">Reference proteome</keyword>
<keyword evidence="10" id="KW-0408">Iron</keyword>
<feature type="binding site" evidence="12">
    <location>
        <position position="284"/>
    </location>
    <ligand>
        <name>Zn(2+)</name>
        <dbReference type="ChEBI" id="CHEBI:29105"/>
        <label>2</label>
    </ligand>
</feature>
<dbReference type="Proteomes" id="UP000679213">
    <property type="component" value="Chromosome I"/>
</dbReference>
<dbReference type="GO" id="GO:0002144">
    <property type="term" value="C:cytosolic tRNA wobble base thiouridylase complex"/>
    <property type="evidence" value="ECO:0007669"/>
    <property type="project" value="TreeGrafter"/>
</dbReference>
<dbReference type="PANTHER" id="PTHR11807:SF27">
    <property type="entry name" value="TRNA-5-METHYLURIDINE(54) 2-SULFURTRANSFERASE"/>
    <property type="match status" value="1"/>
</dbReference>
<evidence type="ECO:0000256" key="5">
    <source>
        <dbReference type="ARBA" id="ARBA00022723"/>
    </source>
</evidence>
<evidence type="ECO:0000256" key="9">
    <source>
        <dbReference type="ARBA" id="ARBA00022842"/>
    </source>
</evidence>
<feature type="binding site" evidence="12">
    <location>
        <position position="23"/>
    </location>
    <ligand>
        <name>Zn(2+)</name>
        <dbReference type="ChEBI" id="CHEBI:29105"/>
        <label>1</label>
    </ligand>
</feature>
<evidence type="ECO:0000256" key="2">
    <source>
        <dbReference type="ARBA" id="ARBA00001966"/>
    </source>
</evidence>
<dbReference type="InterPro" id="IPR001763">
    <property type="entry name" value="Rhodanese-like_dom"/>
</dbReference>
<dbReference type="AlphaFoldDB" id="A0A8D6SYK7"/>
<evidence type="ECO:0000256" key="7">
    <source>
        <dbReference type="ARBA" id="ARBA00022833"/>
    </source>
</evidence>
<name>A0A8D6SYK7_9EURY</name>
<accession>A0A8D6SYK7</accession>
<feature type="domain" description="Rhodanese" evidence="13">
    <location>
        <begin position="32"/>
        <end position="96"/>
    </location>
</feature>
<dbReference type="GO" id="GO:0000049">
    <property type="term" value="F:tRNA binding"/>
    <property type="evidence" value="ECO:0007669"/>
    <property type="project" value="TreeGrafter"/>
</dbReference>
<dbReference type="EMBL" id="LR792632">
    <property type="protein sequence ID" value="CAB3289740.1"/>
    <property type="molecule type" value="Genomic_DNA"/>
</dbReference>
<dbReference type="InterPro" id="IPR011063">
    <property type="entry name" value="TilS/TtcA_N"/>
</dbReference>
<evidence type="ECO:0000256" key="6">
    <source>
        <dbReference type="ARBA" id="ARBA00022741"/>
    </source>
</evidence>
<dbReference type="RefSeq" id="WP_214399715.1">
    <property type="nucleotide sequence ID" value="NZ_LR792632.1"/>
</dbReference>
<evidence type="ECO:0000256" key="3">
    <source>
        <dbReference type="ARBA" id="ARBA00022485"/>
    </source>
</evidence>
<keyword evidence="7 12" id="KW-0862">Zinc</keyword>
<evidence type="ECO:0000313" key="15">
    <source>
        <dbReference type="Proteomes" id="UP000679213"/>
    </source>
</evidence>
<gene>
    <name evidence="14" type="ORF">MLAUSG7_1398</name>
</gene>
<dbReference type="GO" id="GO:0002143">
    <property type="term" value="P:tRNA wobble position uridine thiolation"/>
    <property type="evidence" value="ECO:0007669"/>
    <property type="project" value="TreeGrafter"/>
</dbReference>
<dbReference type="PROSITE" id="PS50206">
    <property type="entry name" value="RHODANESE_3"/>
    <property type="match status" value="1"/>
</dbReference>
<feature type="binding site" evidence="12">
    <location>
        <position position="26"/>
    </location>
    <ligand>
        <name>Zn(2+)</name>
        <dbReference type="ChEBI" id="CHEBI:29105"/>
        <label>1</label>
    </ligand>
</feature>
<dbReference type="CDD" id="cd01993">
    <property type="entry name" value="TtuA-like"/>
    <property type="match status" value="1"/>
</dbReference>
<dbReference type="GO" id="GO:0016740">
    <property type="term" value="F:transferase activity"/>
    <property type="evidence" value="ECO:0007669"/>
    <property type="project" value="UniProtKB-KW"/>
</dbReference>
<dbReference type="PANTHER" id="PTHR11807">
    <property type="entry name" value="ATPASES OF THE PP SUPERFAMILY-RELATED"/>
    <property type="match status" value="1"/>
</dbReference>
<evidence type="ECO:0000256" key="4">
    <source>
        <dbReference type="ARBA" id="ARBA00022679"/>
    </source>
</evidence>
<feature type="binding site" evidence="12">
    <location>
        <position position="4"/>
    </location>
    <ligand>
        <name>Zn(2+)</name>
        <dbReference type="ChEBI" id="CHEBI:29105"/>
        <label>1</label>
    </ligand>
</feature>
<dbReference type="Pfam" id="PF22082">
    <property type="entry name" value="TtuA_LIM_N"/>
    <property type="match status" value="1"/>
</dbReference>
<keyword evidence="5 12" id="KW-0479">Metal-binding</keyword>
<evidence type="ECO:0000256" key="10">
    <source>
        <dbReference type="ARBA" id="ARBA00023004"/>
    </source>
</evidence>
<evidence type="ECO:0000313" key="14">
    <source>
        <dbReference type="EMBL" id="CAB3289740.1"/>
    </source>
</evidence>
<comment type="cofactor">
    <cofactor evidence="1">
        <name>Mg(2+)</name>
        <dbReference type="ChEBI" id="CHEBI:18420"/>
    </cofactor>
</comment>
<proteinExistence type="predicted"/>
<dbReference type="InterPro" id="IPR054306">
    <property type="entry name" value="TtuA-like_LIM_N"/>
</dbReference>
<dbReference type="InterPro" id="IPR035107">
    <property type="entry name" value="tRNA_thiolation_TtcA_Ctu1"/>
</dbReference>
<reference evidence="14 15" key="1">
    <citation type="submission" date="2020-04" db="EMBL/GenBank/DDBJ databases">
        <authorList>
            <consortium name="Genoscope - CEA"/>
            <person name="William W."/>
        </authorList>
    </citation>
    <scope>NUCLEOTIDE SEQUENCE [LARGE SCALE GENOMIC DNA]</scope>
    <source>
        <strain evidence="14 15">SG7</strain>
    </source>
</reference>
<dbReference type="KEGG" id="mesg:MLAUSG7_1398"/>
<dbReference type="GO" id="GO:0051539">
    <property type="term" value="F:4 iron, 4 sulfur cluster binding"/>
    <property type="evidence" value="ECO:0007669"/>
    <property type="project" value="UniProtKB-KW"/>
</dbReference>
<evidence type="ECO:0000256" key="8">
    <source>
        <dbReference type="ARBA" id="ARBA00022840"/>
    </source>
</evidence>
<evidence type="ECO:0000256" key="11">
    <source>
        <dbReference type="ARBA" id="ARBA00023014"/>
    </source>
</evidence>
<feature type="binding site" evidence="12">
    <location>
        <position position="287"/>
    </location>
    <ligand>
        <name>Zn(2+)</name>
        <dbReference type="ChEBI" id="CHEBI:29105"/>
        <label>2</label>
    </ligand>
</feature>
<dbReference type="GeneID" id="65884183"/>
<keyword evidence="4 14" id="KW-0808">Transferase</keyword>
<evidence type="ECO:0000256" key="1">
    <source>
        <dbReference type="ARBA" id="ARBA00001946"/>
    </source>
</evidence>
<keyword evidence="8" id="KW-0067">ATP-binding</keyword>
<keyword evidence="11" id="KW-0411">Iron-sulfur</keyword>
<dbReference type="Gene3D" id="3.40.50.620">
    <property type="entry name" value="HUPs"/>
    <property type="match status" value="1"/>
</dbReference>
<dbReference type="SUPFAM" id="SSF52402">
    <property type="entry name" value="Adenine nucleotide alpha hydrolases-like"/>
    <property type="match status" value="1"/>
</dbReference>
<dbReference type="GO" id="GO:0005524">
    <property type="term" value="F:ATP binding"/>
    <property type="evidence" value="ECO:0007669"/>
    <property type="project" value="UniProtKB-KW"/>
</dbReference>
<dbReference type="EC" id="2.8.1.-" evidence="14"/>
<keyword evidence="3" id="KW-0004">4Fe-4S</keyword>
<feature type="binding site" evidence="12">
    <location>
        <position position="275"/>
    </location>
    <ligand>
        <name>Zn(2+)</name>
        <dbReference type="ChEBI" id="CHEBI:29105"/>
        <label>2</label>
    </ligand>
</feature>
<feature type="binding site" evidence="12">
    <location>
        <position position="7"/>
    </location>
    <ligand>
        <name>Zn(2+)</name>
        <dbReference type="ChEBI" id="CHEBI:29105"/>
        <label>1</label>
    </ligand>
</feature>
<keyword evidence="6" id="KW-0547">Nucleotide-binding</keyword>
<evidence type="ECO:0000256" key="12">
    <source>
        <dbReference type="PIRSR" id="PIRSR004976-50"/>
    </source>
</evidence>
<dbReference type="Pfam" id="PF01171">
    <property type="entry name" value="ATP_bind_3"/>
    <property type="match status" value="1"/>
</dbReference>
<dbReference type="PROSITE" id="PS01263">
    <property type="entry name" value="UPF0021"/>
    <property type="match status" value="1"/>
</dbReference>
<keyword evidence="9" id="KW-0460">Magnesium</keyword>